<dbReference type="KEGG" id="dtl:H8F01_15650"/>
<dbReference type="SUPFAM" id="SSF55729">
    <property type="entry name" value="Acyl-CoA N-acyltransferases (Nat)"/>
    <property type="match status" value="1"/>
</dbReference>
<accession>A0A7G8Q163</accession>
<evidence type="ECO:0000256" key="1">
    <source>
        <dbReference type="ARBA" id="ARBA00022679"/>
    </source>
</evidence>
<dbReference type="InterPro" id="IPR016181">
    <property type="entry name" value="Acyl_CoA_acyltransferase"/>
</dbReference>
<dbReference type="Pfam" id="PF00583">
    <property type="entry name" value="Acetyltransf_1"/>
    <property type="match status" value="1"/>
</dbReference>
<evidence type="ECO:0000313" key="5">
    <source>
        <dbReference type="Proteomes" id="UP000515873"/>
    </source>
</evidence>
<dbReference type="AlphaFoldDB" id="A0A7G8Q163"/>
<dbReference type="GO" id="GO:0016747">
    <property type="term" value="F:acyltransferase activity, transferring groups other than amino-acyl groups"/>
    <property type="evidence" value="ECO:0007669"/>
    <property type="project" value="InterPro"/>
</dbReference>
<gene>
    <name evidence="4" type="ORF">H8F01_15650</name>
</gene>
<dbReference type="Gene3D" id="3.40.630.30">
    <property type="match status" value="1"/>
</dbReference>
<dbReference type="PROSITE" id="PS51186">
    <property type="entry name" value="GNAT"/>
    <property type="match status" value="1"/>
</dbReference>
<evidence type="ECO:0000313" key="4">
    <source>
        <dbReference type="EMBL" id="QNK00521.1"/>
    </source>
</evidence>
<protein>
    <submittedName>
        <fullName evidence="4">GNAT family N-acetyltransferase</fullName>
    </submittedName>
</protein>
<feature type="domain" description="N-acetyltransferase" evidence="3">
    <location>
        <begin position="3"/>
        <end position="149"/>
    </location>
</feature>
<dbReference type="InterPro" id="IPR050832">
    <property type="entry name" value="Bact_Acetyltransf"/>
</dbReference>
<reference evidence="4 5" key="1">
    <citation type="submission" date="2020-08" db="EMBL/GenBank/DDBJ databases">
        <title>Dyella sp. G9 isolated from forest soil.</title>
        <authorList>
            <person name="Fu J."/>
            <person name="Qiu L."/>
        </authorList>
    </citation>
    <scope>NUCLEOTIDE SEQUENCE [LARGE SCALE GENOMIC DNA]</scope>
    <source>
        <strain evidence="4 5">G9</strain>
    </source>
</reference>
<sequence length="149" mass="16666">MSITVRQATIHDLELIAPLFDAYRVFYGQASDVAAAARFLRERFEHHESVVMLAVDEDGEGAGFVQLYPLFTSVRMARLYLLNDLFVAPGGRRRGVGAALMHQAADAARALGAVGMMLTTAHTNLAAQRLYESLGWQRDTEFREYVLRF</sequence>
<evidence type="ECO:0000256" key="2">
    <source>
        <dbReference type="ARBA" id="ARBA00023315"/>
    </source>
</evidence>
<dbReference type="RefSeq" id="WP_187055994.1">
    <property type="nucleotide sequence ID" value="NZ_CP060412.1"/>
</dbReference>
<proteinExistence type="predicted"/>
<evidence type="ECO:0000259" key="3">
    <source>
        <dbReference type="PROSITE" id="PS51186"/>
    </source>
</evidence>
<keyword evidence="5" id="KW-1185">Reference proteome</keyword>
<dbReference type="PANTHER" id="PTHR43877:SF2">
    <property type="entry name" value="AMINOALKYLPHOSPHONATE N-ACETYLTRANSFERASE-RELATED"/>
    <property type="match status" value="1"/>
</dbReference>
<name>A0A7G8Q163_9GAMM</name>
<dbReference type="EMBL" id="CP060412">
    <property type="protein sequence ID" value="QNK00521.1"/>
    <property type="molecule type" value="Genomic_DNA"/>
</dbReference>
<keyword evidence="1 4" id="KW-0808">Transferase</keyword>
<dbReference type="InterPro" id="IPR000182">
    <property type="entry name" value="GNAT_dom"/>
</dbReference>
<keyword evidence="2" id="KW-0012">Acyltransferase</keyword>
<dbReference type="PANTHER" id="PTHR43877">
    <property type="entry name" value="AMINOALKYLPHOSPHONATE N-ACETYLTRANSFERASE-RELATED-RELATED"/>
    <property type="match status" value="1"/>
</dbReference>
<organism evidence="4 5">
    <name type="scientific">Dyella telluris</name>
    <dbReference type="NCBI Taxonomy" id="2763498"/>
    <lineage>
        <taxon>Bacteria</taxon>
        <taxon>Pseudomonadati</taxon>
        <taxon>Pseudomonadota</taxon>
        <taxon>Gammaproteobacteria</taxon>
        <taxon>Lysobacterales</taxon>
        <taxon>Rhodanobacteraceae</taxon>
        <taxon>Dyella</taxon>
    </lineage>
</organism>
<dbReference type="Proteomes" id="UP000515873">
    <property type="component" value="Chromosome"/>
</dbReference>
<dbReference type="CDD" id="cd04301">
    <property type="entry name" value="NAT_SF"/>
    <property type="match status" value="1"/>
</dbReference>